<evidence type="ECO:0000256" key="3">
    <source>
        <dbReference type="ARBA" id="ARBA00022944"/>
    </source>
</evidence>
<organism evidence="6 7">
    <name type="scientific">Thermoclostridium caenicola</name>
    <dbReference type="NCBI Taxonomy" id="659425"/>
    <lineage>
        <taxon>Bacteria</taxon>
        <taxon>Bacillati</taxon>
        <taxon>Bacillota</taxon>
        <taxon>Clostridia</taxon>
        <taxon>Eubacteriales</taxon>
        <taxon>Oscillospiraceae</taxon>
        <taxon>Thermoclostridium</taxon>
    </lineage>
</organism>
<dbReference type="InterPro" id="IPR034714">
    <property type="entry name" value="TagA_TarA"/>
</dbReference>
<dbReference type="PANTHER" id="PTHR34136:SF1">
    <property type="entry name" value="UDP-N-ACETYL-D-MANNOSAMINURONIC ACID TRANSFERASE"/>
    <property type="match status" value="1"/>
</dbReference>
<protein>
    <recommendedName>
        <fullName evidence="5">N-acetylglucosaminyldiphosphoundecaprenol N-acetyl-beta-D-mannosaminyltransferase</fullName>
        <ecNumber evidence="5">2.4.1.187</ecNumber>
    </recommendedName>
    <alternativeName>
        <fullName evidence="5">N-acetylmannosaminyltransferase</fullName>
    </alternativeName>
    <alternativeName>
        <fullName evidence="5">UDP-N-acetylmannosamine transferase</fullName>
    </alternativeName>
    <alternativeName>
        <fullName evidence="5">UDP-N-acetylmannosamine:N-acetylglucosaminyl pyrophosphorylundecaprenol N-acetylmannosaminyltransferase</fullName>
    </alternativeName>
</protein>
<dbReference type="OrthoDB" id="9771846at2"/>
<dbReference type="InterPro" id="IPR004629">
    <property type="entry name" value="WecG_TagA_CpsF"/>
</dbReference>
<keyword evidence="3 5" id="KW-0777">Teichoic acid biosynthesis</keyword>
<comment type="pathway">
    <text evidence="5">Cell wall biogenesis; teichoic acid biosynthesis.</text>
</comment>
<evidence type="ECO:0000256" key="4">
    <source>
        <dbReference type="ARBA" id="ARBA00023316"/>
    </source>
</evidence>
<dbReference type="GO" id="GO:0019350">
    <property type="term" value="P:teichoic acid biosynthetic process"/>
    <property type="evidence" value="ECO:0007669"/>
    <property type="project" value="UniProtKB-UniRule"/>
</dbReference>
<keyword evidence="2 5" id="KW-0808">Transferase</keyword>
<proteinExistence type="inferred from homology"/>
<dbReference type="PANTHER" id="PTHR34136">
    <property type="match status" value="1"/>
</dbReference>
<dbReference type="EC" id="2.4.1.187" evidence="5"/>
<keyword evidence="7" id="KW-1185">Reference proteome</keyword>
<dbReference type="CDD" id="cd06533">
    <property type="entry name" value="Glyco_transf_WecG_TagA"/>
    <property type="match status" value="1"/>
</dbReference>
<evidence type="ECO:0000256" key="5">
    <source>
        <dbReference type="HAMAP-Rule" id="MF_02070"/>
    </source>
</evidence>
<dbReference type="GO" id="GO:0047244">
    <property type="term" value="F:N-acetylglucosaminyldiphosphoundecaprenol N-acetyl-beta-D-mannosaminyltransferase activity"/>
    <property type="evidence" value="ECO:0007669"/>
    <property type="project" value="UniProtKB-UniRule"/>
</dbReference>
<keyword evidence="4 5" id="KW-0961">Cell wall biogenesis/degradation</keyword>
<sequence length="242" mass="27067">MEKINIHGVMMDNVTMDEALGFVVERLDGPGIAKIYTPNSEIMMQAQRDPALKDILNQADLLIADGAGVVLASRILRRPLKEKVSGIDLVKRILENTRTRPTSFFILGAKPGVAEKAAINIISDYPKAEIKGWHHGYFQPGEEDGIIEKINDSGAEVLLVGLGAPKQEKWIHRNASRLNCKVAMGIGGSIDVLAGTASLAPEFMRRSGLEWLFRLYKEPRRFRRMLDLPRFMMLSIRKRFGL</sequence>
<comment type="similarity">
    <text evidence="5">Belongs to the glycosyltransferase 26 family. TagA/TarA subfamily.</text>
</comment>
<dbReference type="RefSeq" id="WP_149678715.1">
    <property type="nucleotide sequence ID" value="NZ_FQZP01000023.1"/>
</dbReference>
<accession>A0A1M6GD52</accession>
<keyword evidence="1 5" id="KW-0328">Glycosyltransferase</keyword>
<dbReference type="HAMAP" id="MF_02070">
    <property type="entry name" value="TagA_TarA"/>
    <property type="match status" value="1"/>
</dbReference>
<gene>
    <name evidence="6" type="ORF">SAMN05444373_102310</name>
</gene>
<dbReference type="GO" id="GO:0071555">
    <property type="term" value="P:cell wall organization"/>
    <property type="evidence" value="ECO:0007669"/>
    <property type="project" value="UniProtKB-KW"/>
</dbReference>
<evidence type="ECO:0000313" key="6">
    <source>
        <dbReference type="EMBL" id="SHJ07864.1"/>
    </source>
</evidence>
<dbReference type="Proteomes" id="UP000324781">
    <property type="component" value="Unassembled WGS sequence"/>
</dbReference>
<comment type="catalytic activity">
    <reaction evidence="5">
        <text>UDP-N-acetyl-alpha-D-mannosamine + N-acetyl-alpha-D-glucosaminyl-di-trans,octa-cis-undecaprenyl diphosphate = N-acetyl-beta-D-mannosaminyl-(1-&gt;4)-N-acetyl-alpha-D-glucosaminyl di-trans,octa-cis-undecaprenyl diphosphate + UDP + H(+)</text>
        <dbReference type="Rhea" id="RHEA:16053"/>
        <dbReference type="ChEBI" id="CHEBI:15378"/>
        <dbReference type="ChEBI" id="CHEBI:58223"/>
        <dbReference type="ChEBI" id="CHEBI:62959"/>
        <dbReference type="ChEBI" id="CHEBI:68623"/>
        <dbReference type="ChEBI" id="CHEBI:132210"/>
        <dbReference type="EC" id="2.4.1.187"/>
    </reaction>
</comment>
<evidence type="ECO:0000256" key="2">
    <source>
        <dbReference type="ARBA" id="ARBA00022679"/>
    </source>
</evidence>
<evidence type="ECO:0000313" key="7">
    <source>
        <dbReference type="Proteomes" id="UP000324781"/>
    </source>
</evidence>
<dbReference type="AlphaFoldDB" id="A0A1M6GD52"/>
<dbReference type="NCBIfam" id="TIGR00696">
    <property type="entry name" value="wecG_tagA_cpsF"/>
    <property type="match status" value="1"/>
</dbReference>
<name>A0A1M6GD52_9FIRM</name>
<dbReference type="UniPathway" id="UPA00632"/>
<reference evidence="6 7" key="1">
    <citation type="submission" date="2016-11" db="EMBL/GenBank/DDBJ databases">
        <authorList>
            <person name="Varghese N."/>
            <person name="Submissions S."/>
        </authorList>
    </citation>
    <scope>NUCLEOTIDE SEQUENCE [LARGE SCALE GENOMIC DNA]</scope>
    <source>
        <strain evidence="6 7">DSM 19027</strain>
    </source>
</reference>
<comment type="function">
    <text evidence="5">Catalyzes the conversion of GlcNAc-PP-undecaprenol into ManNAc-GlcNAc-PP-undecaprenol, the first committed lipid intermediate in the de novo synthesis of teichoic acid.</text>
</comment>
<dbReference type="Pfam" id="PF03808">
    <property type="entry name" value="Glyco_tran_WecG"/>
    <property type="match status" value="1"/>
</dbReference>
<evidence type="ECO:0000256" key="1">
    <source>
        <dbReference type="ARBA" id="ARBA00022676"/>
    </source>
</evidence>
<dbReference type="EMBL" id="FQZP01000023">
    <property type="protein sequence ID" value="SHJ07864.1"/>
    <property type="molecule type" value="Genomic_DNA"/>
</dbReference>